<dbReference type="PANTHER" id="PTHR43249">
    <property type="entry name" value="UDP-N-ACETYL-2-AMINO-2-DEOXY-D-GLUCURONATE OXIDASE"/>
    <property type="match status" value="1"/>
</dbReference>
<accession>A0A1Y1UQY0</accession>
<reference evidence="2 3" key="1">
    <citation type="submission" date="2017-03" db="EMBL/GenBank/DDBJ databases">
        <title>Widespread Adenine N6-methylation of Active Genes in Fungi.</title>
        <authorList>
            <consortium name="DOE Joint Genome Institute"/>
            <person name="Mondo S.J."/>
            <person name="Dannebaum R.O."/>
            <person name="Kuo R.C."/>
            <person name="Louie K.B."/>
            <person name="Bewick A.J."/>
            <person name="Labutti K."/>
            <person name="Haridas S."/>
            <person name="Kuo A."/>
            <person name="Salamov A."/>
            <person name="Ahrendt S.R."/>
            <person name="Lau R."/>
            <person name="Bowen B.P."/>
            <person name="Lipzen A."/>
            <person name="Sullivan W."/>
            <person name="Andreopoulos W.B."/>
            <person name="Clum A."/>
            <person name="Lindquist E."/>
            <person name="Daum C."/>
            <person name="Northen T.R."/>
            <person name="Ramamoorthy G."/>
            <person name="Schmitz R.J."/>
            <person name="Gryganskyi A."/>
            <person name="Culley D."/>
            <person name="Magnuson J."/>
            <person name="James T.Y."/>
            <person name="O'Malley M.A."/>
            <person name="Stajich J.E."/>
            <person name="Spatafora J.W."/>
            <person name="Visel A."/>
            <person name="Grigoriev I.V."/>
        </authorList>
    </citation>
    <scope>NUCLEOTIDE SEQUENCE [LARGE SCALE GENOMIC DNA]</scope>
    <source>
        <strain evidence="2 3">NRRL Y-17943</strain>
    </source>
</reference>
<dbReference type="Gene3D" id="3.40.50.720">
    <property type="entry name" value="NAD(P)-binding Rossmann-like Domain"/>
    <property type="match status" value="1"/>
</dbReference>
<dbReference type="InterPro" id="IPR036291">
    <property type="entry name" value="NAD(P)-bd_dom_sf"/>
</dbReference>
<gene>
    <name evidence="2" type="ORF">BD324DRAFT_614141</name>
</gene>
<dbReference type="InterPro" id="IPR000683">
    <property type="entry name" value="Gfo/Idh/MocA-like_OxRdtase_N"/>
</dbReference>
<dbReference type="GeneID" id="33556373"/>
<evidence type="ECO:0000259" key="1">
    <source>
        <dbReference type="Pfam" id="PF01408"/>
    </source>
</evidence>
<dbReference type="InterPro" id="IPR052515">
    <property type="entry name" value="Gfo/Idh/MocA_Oxidoreductase"/>
</dbReference>
<dbReference type="AlphaFoldDB" id="A0A1Y1UQY0"/>
<dbReference type="Pfam" id="PF01408">
    <property type="entry name" value="GFO_IDH_MocA"/>
    <property type="match status" value="1"/>
</dbReference>
<dbReference type="Pfam" id="PF14100">
    <property type="entry name" value="DUF6807"/>
    <property type="match status" value="1"/>
</dbReference>
<dbReference type="PANTHER" id="PTHR43249:SF1">
    <property type="entry name" value="D-GLUCOSIDE 3-DEHYDROGENASE"/>
    <property type="match status" value="1"/>
</dbReference>
<dbReference type="Proteomes" id="UP000193218">
    <property type="component" value="Unassembled WGS sequence"/>
</dbReference>
<organism evidence="2 3">
    <name type="scientific">Kockovaella imperatae</name>
    <dbReference type="NCBI Taxonomy" id="4999"/>
    <lineage>
        <taxon>Eukaryota</taxon>
        <taxon>Fungi</taxon>
        <taxon>Dikarya</taxon>
        <taxon>Basidiomycota</taxon>
        <taxon>Agaricomycotina</taxon>
        <taxon>Tremellomycetes</taxon>
        <taxon>Tremellales</taxon>
        <taxon>Cuniculitremaceae</taxon>
        <taxon>Kockovaella</taxon>
    </lineage>
</organism>
<evidence type="ECO:0000313" key="2">
    <source>
        <dbReference type="EMBL" id="ORX39555.1"/>
    </source>
</evidence>
<proteinExistence type="predicted"/>
<dbReference type="InterPro" id="IPR029475">
    <property type="entry name" value="DUF6807"/>
</dbReference>
<dbReference type="EMBL" id="NBSH01000002">
    <property type="protein sequence ID" value="ORX39555.1"/>
    <property type="molecule type" value="Genomic_DNA"/>
</dbReference>
<evidence type="ECO:0000313" key="3">
    <source>
        <dbReference type="Proteomes" id="UP000193218"/>
    </source>
</evidence>
<feature type="domain" description="Gfo/Idh/MocA-like oxidoreductase N-terminal" evidence="1">
    <location>
        <begin position="5"/>
        <end position="128"/>
    </location>
</feature>
<dbReference type="InParanoid" id="A0A1Y1UQY0"/>
<name>A0A1Y1UQY0_9TREE</name>
<dbReference type="SUPFAM" id="SSF55347">
    <property type="entry name" value="Glyceraldehyde-3-phosphate dehydrogenase-like, C-terminal domain"/>
    <property type="match status" value="1"/>
</dbReference>
<dbReference type="GO" id="GO:0000166">
    <property type="term" value="F:nucleotide binding"/>
    <property type="evidence" value="ECO:0007669"/>
    <property type="project" value="InterPro"/>
</dbReference>
<dbReference type="RefSeq" id="XP_021873340.1">
    <property type="nucleotide sequence ID" value="XM_022014565.1"/>
</dbReference>
<dbReference type="OrthoDB" id="64915at2759"/>
<comment type="caution">
    <text evidence="2">The sequence shown here is derived from an EMBL/GenBank/DDBJ whole genome shotgun (WGS) entry which is preliminary data.</text>
</comment>
<sequence length="665" mass="72457">MVASVILVGAAGFGSWHLANQRRLNAAGRCQLIALVDPAVKRQSDAGSQDIPQDAPLFNTLTEAVESVGVPNIVIVSTPIHIHALIAKEALLAGANVYLEKPPFACMADFEHLLCVQRETGLAVQVGFQSLGSTALEAFDADEMKIGHIKAVRAMGLWLRKKAYWNRSPWVGKRSLDNVWVMDGVATNALSHAVVTGLRIAGARRVDDVLDVQVEGYRANPVDSDDTISIRITLRQGPIITAGLTLCASEQVSPVIEVVGERGTAVFEYTTDDVQLTLDGTGHLSKFGRTDLTENLLDHLEKGTPLLSPLISSGAYMRVLDAIRLSGEPHHIERRYVTVHGAADESYPVIERVEEWIRKAADADSLLSTVGTPWAFSHTDKPVFEASLGDRIIFQIQDGKGTPPSSSARPYLHPVTSIGGVEVTATRPSDHDWHLGVSFAVPDVDGVSFWGGGTYVHGKGYVMLNNHGRQELESSYREGSKLLQTLAWRDPGDSLRLREHRRLEWEELRGFHGWELLFETRLEAVSGDVSLGSPGTNGRVNAGYGGFNWRLPRCSNIRILSADGEGEETAHGSTSSWIAWSARFQGRPGACGDATLVLIAGDSTSSKDPWIVREQAYPGLGSAVAWKDRVEIPKGMTLTRSFRIAVIDGLLDRENCESVATLMRR</sequence>
<dbReference type="PROSITE" id="PS50007">
    <property type="entry name" value="PIPLC_X_DOMAIN"/>
    <property type="match status" value="1"/>
</dbReference>
<protein>
    <submittedName>
        <fullName evidence="2">Oxidoreductase family, NAD-binding Rossmann fold domain protein</fullName>
    </submittedName>
</protein>
<dbReference type="Gene3D" id="3.30.360.10">
    <property type="entry name" value="Dihydrodipicolinate Reductase, domain 2"/>
    <property type="match status" value="1"/>
</dbReference>
<dbReference type="SUPFAM" id="SSF51735">
    <property type="entry name" value="NAD(P)-binding Rossmann-fold domains"/>
    <property type="match status" value="1"/>
</dbReference>
<keyword evidence="3" id="KW-1185">Reference proteome</keyword>